<dbReference type="EMBL" id="CAJVCH010104894">
    <property type="protein sequence ID" value="CAG7724018.1"/>
    <property type="molecule type" value="Genomic_DNA"/>
</dbReference>
<feature type="transmembrane region" description="Helical" evidence="1">
    <location>
        <begin position="15"/>
        <end position="45"/>
    </location>
</feature>
<accession>A0A8J2JQZ1</accession>
<keyword evidence="1" id="KW-0812">Transmembrane</keyword>
<keyword evidence="1" id="KW-1133">Transmembrane helix</keyword>
<evidence type="ECO:0000313" key="2">
    <source>
        <dbReference type="EMBL" id="CAG7724018.1"/>
    </source>
</evidence>
<dbReference type="Proteomes" id="UP000708208">
    <property type="component" value="Unassembled WGS sequence"/>
</dbReference>
<keyword evidence="1" id="KW-0472">Membrane</keyword>
<sequence>MKQTRFFTSPWFTPIPIAISILVYVVLLPIYSPFLIYRAIVLLIWKLKRPDLDSMVSGYDTIFTSRKPGLASSDIVLCLAVDGEISASRIREMFQDRVAHLRDSTGELIFRRLFQNFTTFLGYMFWKCDREFRLENHIRNYDYDTTSKIPKPSDDKTVQETLAELTVAPWNPNRSPWELLTPFSTPTIRRAGRIVSTWGKLRAILTLPYEISAVLPILLAGRALAPYDPSVKPFCHLSKTVSVSTIKAIKKKYNVEFSTIMHSAINAAIHHALDLVGKKAPRDMDVGTVSALPNHPEGLCNHWVSYMNNHPCRCSSSVERLYRTERVMKNLETSPFSLEFGYGLRLVTKLPVKIIRTLLENTYARSPSFFYSCLPSSTSREFVDGMEVVDAFASGCVTTGIGMSTLSWGVNNRQRMTFWACGNILNSPVPLAPETLSNFFTEDIEKLHGLENWKDQKEA</sequence>
<comment type="caution">
    <text evidence="2">The sequence shown here is derived from an EMBL/GenBank/DDBJ whole genome shotgun (WGS) entry which is preliminary data.</text>
</comment>
<dbReference type="OrthoDB" id="619536at2759"/>
<reference evidence="2" key="1">
    <citation type="submission" date="2021-06" db="EMBL/GenBank/DDBJ databases">
        <authorList>
            <person name="Hodson N. C."/>
            <person name="Mongue J. A."/>
            <person name="Jaron S. K."/>
        </authorList>
    </citation>
    <scope>NUCLEOTIDE SEQUENCE</scope>
</reference>
<gene>
    <name evidence="2" type="ORF">AFUS01_LOCUS13065</name>
</gene>
<proteinExistence type="predicted"/>
<evidence type="ECO:0000256" key="1">
    <source>
        <dbReference type="SAM" id="Phobius"/>
    </source>
</evidence>
<name>A0A8J2JQZ1_9HEXA</name>
<organism evidence="2 3">
    <name type="scientific">Allacma fusca</name>
    <dbReference type="NCBI Taxonomy" id="39272"/>
    <lineage>
        <taxon>Eukaryota</taxon>
        <taxon>Metazoa</taxon>
        <taxon>Ecdysozoa</taxon>
        <taxon>Arthropoda</taxon>
        <taxon>Hexapoda</taxon>
        <taxon>Collembola</taxon>
        <taxon>Symphypleona</taxon>
        <taxon>Sminthuridae</taxon>
        <taxon>Allacma</taxon>
    </lineage>
</organism>
<dbReference type="AlphaFoldDB" id="A0A8J2JQZ1"/>
<keyword evidence="3" id="KW-1185">Reference proteome</keyword>
<evidence type="ECO:0000313" key="3">
    <source>
        <dbReference type="Proteomes" id="UP000708208"/>
    </source>
</evidence>
<protein>
    <recommendedName>
        <fullName evidence="4">O-acyltransferase WSD1 C-terminal domain-containing protein</fullName>
    </recommendedName>
</protein>
<evidence type="ECO:0008006" key="4">
    <source>
        <dbReference type="Google" id="ProtNLM"/>
    </source>
</evidence>